<accession>A0A821K2Z4</accession>
<dbReference type="Gene3D" id="3.40.220.10">
    <property type="entry name" value="Leucine Aminopeptidase, subunit E, domain 1"/>
    <property type="match status" value="1"/>
</dbReference>
<evidence type="ECO:0000313" key="2">
    <source>
        <dbReference type="Proteomes" id="UP000663862"/>
    </source>
</evidence>
<dbReference type="SUPFAM" id="SSF52949">
    <property type="entry name" value="Macro domain-like"/>
    <property type="match status" value="1"/>
</dbReference>
<comment type="caution">
    <text evidence="1">The sequence shown here is derived from an EMBL/GenBank/DDBJ whole genome shotgun (WGS) entry which is preliminary data.</text>
</comment>
<organism evidence="1 2">
    <name type="scientific">Rotaria socialis</name>
    <dbReference type="NCBI Taxonomy" id="392032"/>
    <lineage>
        <taxon>Eukaryota</taxon>
        <taxon>Metazoa</taxon>
        <taxon>Spiralia</taxon>
        <taxon>Gnathifera</taxon>
        <taxon>Rotifera</taxon>
        <taxon>Eurotatoria</taxon>
        <taxon>Bdelloidea</taxon>
        <taxon>Philodinida</taxon>
        <taxon>Philodinidae</taxon>
        <taxon>Rotaria</taxon>
    </lineage>
</organism>
<dbReference type="Proteomes" id="UP000663862">
    <property type="component" value="Unassembled WGS sequence"/>
</dbReference>
<feature type="non-terminal residue" evidence="1">
    <location>
        <position position="1"/>
    </location>
</feature>
<dbReference type="InterPro" id="IPR043472">
    <property type="entry name" value="Macro_dom-like"/>
</dbReference>
<evidence type="ECO:0000313" key="1">
    <source>
        <dbReference type="EMBL" id="CAF4729238.1"/>
    </source>
</evidence>
<dbReference type="EMBL" id="CAJOBQ010017286">
    <property type="protein sequence ID" value="CAF4729238.1"/>
    <property type="molecule type" value="Genomic_DNA"/>
</dbReference>
<proteinExistence type="predicted"/>
<gene>
    <name evidence="1" type="ORF">TSG867_LOCUS34297</name>
</gene>
<sequence>SLTRQTLPTAGTTRCATFGKGVIEIEMGDITTQNVDAIIGSSSSNILKEKIIKAAGKQSQSAYNTELENHP</sequence>
<feature type="non-terminal residue" evidence="1">
    <location>
        <position position="71"/>
    </location>
</feature>
<reference evidence="1" key="1">
    <citation type="submission" date="2021-02" db="EMBL/GenBank/DDBJ databases">
        <authorList>
            <person name="Nowell W R."/>
        </authorList>
    </citation>
    <scope>NUCLEOTIDE SEQUENCE</scope>
</reference>
<name>A0A821K2Z4_9BILA</name>
<protein>
    <submittedName>
        <fullName evidence="1">Uncharacterized protein</fullName>
    </submittedName>
</protein>
<dbReference type="AlphaFoldDB" id="A0A821K2Z4"/>